<comment type="caution">
    <text evidence="1">The sequence shown here is derived from an EMBL/GenBank/DDBJ whole genome shotgun (WGS) entry which is preliminary data.</text>
</comment>
<dbReference type="AlphaFoldDB" id="A0A645A649"/>
<name>A0A645A649_9ZZZZ</name>
<organism evidence="1">
    <name type="scientific">bioreactor metagenome</name>
    <dbReference type="NCBI Taxonomy" id="1076179"/>
    <lineage>
        <taxon>unclassified sequences</taxon>
        <taxon>metagenomes</taxon>
        <taxon>ecological metagenomes</taxon>
    </lineage>
</organism>
<evidence type="ECO:0000313" key="1">
    <source>
        <dbReference type="EMBL" id="MPM48650.1"/>
    </source>
</evidence>
<protein>
    <submittedName>
        <fullName evidence="1">Uncharacterized protein</fullName>
    </submittedName>
</protein>
<dbReference type="EMBL" id="VSSQ01012193">
    <property type="protein sequence ID" value="MPM48650.1"/>
    <property type="molecule type" value="Genomic_DNA"/>
</dbReference>
<proteinExistence type="predicted"/>
<gene>
    <name evidence="1" type="ORF">SDC9_95376</name>
</gene>
<sequence length="126" mass="14130">MRNGDNVISENVRWCAPRIVLQDLPSENDYDLIVDRNRRLLIDAGLTPTRIDTAIKVKGKWVITDYTHFEMLPGTRMLLRKGSKLDIRNGSVFHISAGAVLVVEKGAKIIVGNDAKLVNDGEIKYL</sequence>
<reference evidence="1" key="1">
    <citation type="submission" date="2019-08" db="EMBL/GenBank/DDBJ databases">
        <authorList>
            <person name="Kucharzyk K."/>
            <person name="Murdoch R.W."/>
            <person name="Higgins S."/>
            <person name="Loffler F."/>
        </authorList>
    </citation>
    <scope>NUCLEOTIDE SEQUENCE</scope>
</reference>
<accession>A0A645A649</accession>